<dbReference type="Pfam" id="PF12265">
    <property type="entry name" value="CAF1C_H4-bd"/>
    <property type="match status" value="1"/>
</dbReference>
<dbReference type="InterPro" id="IPR050459">
    <property type="entry name" value="WD_repeat_RBAP46/RBAP48/MSI1"/>
</dbReference>
<dbReference type="HOGENOM" id="CLU_020445_3_1_1"/>
<accession>G3X353</accession>
<dbReference type="Ensembl" id="ENSSHAT00000022285.2">
    <property type="protein sequence ID" value="ENSSHAP00000022108.2"/>
    <property type="gene ID" value="ENSSHAG00000018710.2"/>
</dbReference>
<keyword evidence="2" id="KW-0677">Repeat</keyword>
<keyword evidence="5" id="KW-1185">Reference proteome</keyword>
<dbReference type="InParanoid" id="G3X353"/>
<evidence type="ECO:0000256" key="2">
    <source>
        <dbReference type="ARBA" id="ARBA00022737"/>
    </source>
</evidence>
<protein>
    <recommendedName>
        <fullName evidence="3">Histone-binding protein RBBP4-like N-terminal domain-containing protein</fullName>
    </recommendedName>
</protein>
<reference evidence="4 5" key="1">
    <citation type="journal article" date="2011" name="Proc. Natl. Acad. Sci. U.S.A.">
        <title>Genetic diversity and population structure of the endangered marsupial Sarcophilus harrisii (Tasmanian devil).</title>
        <authorList>
            <person name="Miller W."/>
            <person name="Hayes V.M."/>
            <person name="Ratan A."/>
            <person name="Petersen D.C."/>
            <person name="Wittekindt N.E."/>
            <person name="Miller J."/>
            <person name="Walenz B."/>
            <person name="Knight J."/>
            <person name="Qi J."/>
            <person name="Zhao F."/>
            <person name="Wang Q."/>
            <person name="Bedoya-Reina O.C."/>
            <person name="Katiyar N."/>
            <person name="Tomsho L.P."/>
            <person name="Kasson L.M."/>
            <person name="Hardie R.A."/>
            <person name="Woodbridge P."/>
            <person name="Tindall E.A."/>
            <person name="Bertelsen M.F."/>
            <person name="Dixon D."/>
            <person name="Pyecroft S."/>
            <person name="Helgen K.M."/>
            <person name="Lesk A.M."/>
            <person name="Pringle T.H."/>
            <person name="Patterson N."/>
            <person name="Zhang Y."/>
            <person name="Kreiss A."/>
            <person name="Woods G.M."/>
            <person name="Jones M.E."/>
            <person name="Schuster S.C."/>
        </authorList>
    </citation>
    <scope>NUCLEOTIDE SEQUENCE [LARGE SCALE GENOMIC DNA]</scope>
</reference>
<evidence type="ECO:0000256" key="1">
    <source>
        <dbReference type="ARBA" id="ARBA00022574"/>
    </source>
</evidence>
<dbReference type="Gene3D" id="2.130.10.10">
    <property type="entry name" value="YVTN repeat-like/Quinoprotein amine dehydrogenase"/>
    <property type="match status" value="1"/>
</dbReference>
<dbReference type="eggNOG" id="KOG0264">
    <property type="taxonomic scope" value="Eukaryota"/>
</dbReference>
<dbReference type="InterPro" id="IPR022052">
    <property type="entry name" value="Histone-bd_RBBP4-like_N"/>
</dbReference>
<keyword evidence="1" id="KW-0853">WD repeat</keyword>
<proteinExistence type="predicted"/>
<feature type="domain" description="Histone-binding protein RBBP4-like N-terminal" evidence="3">
    <location>
        <begin position="22"/>
        <end position="90"/>
    </location>
</feature>
<dbReference type="InterPro" id="IPR015943">
    <property type="entry name" value="WD40/YVTN_repeat-like_dom_sf"/>
</dbReference>
<evidence type="ECO:0000313" key="4">
    <source>
        <dbReference type="Ensembl" id="ENSSHAP00000022108.2"/>
    </source>
</evidence>
<dbReference type="AlphaFoldDB" id="G3X353"/>
<evidence type="ECO:0000313" key="5">
    <source>
        <dbReference type="Proteomes" id="UP000007648"/>
    </source>
</evidence>
<evidence type="ECO:0000259" key="3">
    <source>
        <dbReference type="Pfam" id="PF12265"/>
    </source>
</evidence>
<reference evidence="4" key="2">
    <citation type="submission" date="2025-08" db="UniProtKB">
        <authorList>
            <consortium name="Ensembl"/>
        </authorList>
    </citation>
    <scope>IDENTIFICATION</scope>
</reference>
<reference evidence="4" key="3">
    <citation type="submission" date="2025-09" db="UniProtKB">
        <authorList>
            <consortium name="Ensembl"/>
        </authorList>
    </citation>
    <scope>IDENTIFICATION</scope>
</reference>
<dbReference type="PANTHER" id="PTHR22850">
    <property type="entry name" value="WD40 REPEAT FAMILY"/>
    <property type="match status" value="1"/>
</dbReference>
<dbReference type="STRING" id="9305.ENSSHAP00000022108"/>
<organism evidence="4 5">
    <name type="scientific">Sarcophilus harrisii</name>
    <name type="common">Tasmanian devil</name>
    <name type="synonym">Sarcophilus laniarius</name>
    <dbReference type="NCBI Taxonomy" id="9305"/>
    <lineage>
        <taxon>Eukaryota</taxon>
        <taxon>Metazoa</taxon>
        <taxon>Chordata</taxon>
        <taxon>Craniata</taxon>
        <taxon>Vertebrata</taxon>
        <taxon>Euteleostomi</taxon>
        <taxon>Mammalia</taxon>
        <taxon>Metatheria</taxon>
        <taxon>Dasyuromorphia</taxon>
        <taxon>Dasyuridae</taxon>
        <taxon>Sarcophilus</taxon>
    </lineage>
</organism>
<sequence length="105" mass="12023">LAERESFWFGVQVGVESRIINEEYKIIEKNTLFLYLVMTHALNEASLIAQWLPDVTRPEGKNFSIHQLVLGTHTSDEQDNLVIASVHHPNDDAQFDAAHHDSEKR</sequence>
<name>G3X353_SARHA</name>
<dbReference type="Proteomes" id="UP000007648">
    <property type="component" value="Unassembled WGS sequence"/>
</dbReference>
<dbReference type="GeneTree" id="ENSGT00940000153375"/>